<feature type="domain" description="Cadherin" evidence="20">
    <location>
        <begin position="37"/>
        <end position="151"/>
    </location>
</feature>
<feature type="domain" description="Cadherin" evidence="20">
    <location>
        <begin position="1443"/>
        <end position="1549"/>
    </location>
</feature>
<feature type="domain" description="EGF-like" evidence="19">
    <location>
        <begin position="3942"/>
        <end position="3979"/>
    </location>
</feature>
<reference evidence="21" key="3">
    <citation type="submission" date="2025-09" db="UniProtKB">
        <authorList>
            <consortium name="Ensembl"/>
        </authorList>
    </citation>
    <scope>IDENTIFICATION</scope>
    <source>
        <strain evidence="21">Glennie</strain>
    </source>
</reference>
<dbReference type="OMA" id="QRRENCT"/>
<feature type="transmembrane region" description="Helical" evidence="16">
    <location>
        <begin position="4047"/>
        <end position="4067"/>
    </location>
</feature>
<dbReference type="eggNOG" id="KOG1219">
    <property type="taxonomic scope" value="Eukaryota"/>
</dbReference>
<dbReference type="FunFam" id="2.60.40.60:FF:000197">
    <property type="entry name" value="FAT atypical cadherin 2"/>
    <property type="match status" value="1"/>
</dbReference>
<accession>F6Y9Z1</accession>
<feature type="chain" id="PRO_5028080675" evidence="17">
    <location>
        <begin position="25"/>
        <end position="4362"/>
    </location>
</feature>
<keyword evidence="4 16" id="KW-0812">Transmembrane</keyword>
<feature type="domain" description="Cadherin" evidence="20">
    <location>
        <begin position="2167"/>
        <end position="2267"/>
    </location>
</feature>
<feature type="domain" description="Cadherin" evidence="20">
    <location>
        <begin position="152"/>
        <end position="259"/>
    </location>
</feature>
<dbReference type="GO" id="GO:0005886">
    <property type="term" value="C:plasma membrane"/>
    <property type="evidence" value="ECO:0000318"/>
    <property type="project" value="GO_Central"/>
</dbReference>
<dbReference type="CDD" id="cd00110">
    <property type="entry name" value="LamG"/>
    <property type="match status" value="1"/>
</dbReference>
<feature type="disulfide bond" evidence="14">
    <location>
        <begin position="4007"/>
        <end position="4016"/>
    </location>
</feature>
<evidence type="ECO:0000256" key="12">
    <source>
        <dbReference type="ARBA" id="ARBA00023180"/>
    </source>
</evidence>
<dbReference type="FunFam" id="2.60.40.60:FF:000033">
    <property type="entry name" value="FAT atypical cadherin 1"/>
    <property type="match status" value="1"/>
</dbReference>
<feature type="domain" description="Cadherin" evidence="20">
    <location>
        <begin position="3109"/>
        <end position="3213"/>
    </location>
</feature>
<evidence type="ECO:0000259" key="20">
    <source>
        <dbReference type="PROSITE" id="PS50268"/>
    </source>
</evidence>
<evidence type="ECO:0000256" key="11">
    <source>
        <dbReference type="ARBA" id="ARBA00023157"/>
    </source>
</evidence>
<feature type="domain" description="Cadherin" evidence="20">
    <location>
        <begin position="2902"/>
        <end position="3006"/>
    </location>
</feature>
<dbReference type="FunFam" id="2.60.40.60:FF:000080">
    <property type="entry name" value="FAT atypical cadherin 1"/>
    <property type="match status" value="1"/>
</dbReference>
<dbReference type="Pfam" id="PF00008">
    <property type="entry name" value="EGF"/>
    <property type="match status" value="2"/>
</dbReference>
<dbReference type="FunFam" id="2.60.40.60:FF:000020">
    <property type="entry name" value="Dachsous cadherin-related 1b"/>
    <property type="match status" value="1"/>
</dbReference>
<dbReference type="OrthoDB" id="6252479at2759"/>
<dbReference type="STRING" id="9258.ENSOANP00000008120"/>
<feature type="compositionally biased region" description="Pro residues" evidence="15">
    <location>
        <begin position="4211"/>
        <end position="4225"/>
    </location>
</feature>
<dbReference type="GO" id="GO:0044331">
    <property type="term" value="P:cell-cell adhesion mediated by cadherin"/>
    <property type="evidence" value="ECO:0000318"/>
    <property type="project" value="GO_Central"/>
</dbReference>
<feature type="disulfide bond" evidence="14">
    <location>
        <begin position="3969"/>
        <end position="3978"/>
    </location>
</feature>
<dbReference type="Gene3D" id="2.60.40.60">
    <property type="entry name" value="Cadherins"/>
    <property type="match status" value="33"/>
</dbReference>
<feature type="domain" description="Cadherin" evidence="20">
    <location>
        <begin position="2477"/>
        <end position="2580"/>
    </location>
</feature>
<dbReference type="FunFam" id="2.10.25.10:FF:000057">
    <property type="entry name" value="protocadherin Fat 1 isoform X2"/>
    <property type="match status" value="1"/>
</dbReference>
<dbReference type="Ensembl" id="ENSOANT00000008122.4">
    <property type="protein sequence ID" value="ENSOANP00000008120.4"/>
    <property type="gene ID" value="ENSOANG00000005115.4"/>
</dbReference>
<dbReference type="SMART" id="SM00181">
    <property type="entry name" value="EGF"/>
    <property type="match status" value="2"/>
</dbReference>
<dbReference type="FunCoup" id="F6Y9Z1">
    <property type="interactions" value="80"/>
</dbReference>
<dbReference type="FunFam" id="2.60.40.60:FF:000024">
    <property type="entry name" value="FAT atypical cadherin 3"/>
    <property type="match status" value="1"/>
</dbReference>
<feature type="domain" description="Cadherin" evidence="20">
    <location>
        <begin position="2794"/>
        <end position="2901"/>
    </location>
</feature>
<dbReference type="FunFam" id="2.60.40.60:FF:000116">
    <property type="entry name" value="Dachsous cadherin-related 2"/>
    <property type="match status" value="1"/>
</dbReference>
<evidence type="ECO:0000256" key="8">
    <source>
        <dbReference type="ARBA" id="ARBA00022889"/>
    </source>
</evidence>
<dbReference type="FunFam" id="2.60.40.60:FF:000194">
    <property type="entry name" value="FAT atypical cadherin 2"/>
    <property type="match status" value="1"/>
</dbReference>
<keyword evidence="6" id="KW-0677">Repeat</keyword>
<evidence type="ECO:0000259" key="18">
    <source>
        <dbReference type="PROSITE" id="PS50025"/>
    </source>
</evidence>
<feature type="domain" description="Cadherin" evidence="20">
    <location>
        <begin position="1656"/>
        <end position="1753"/>
    </location>
</feature>
<gene>
    <name evidence="21" type="primary">FAT2</name>
</gene>
<dbReference type="GO" id="GO:0031589">
    <property type="term" value="P:cell-substrate adhesion"/>
    <property type="evidence" value="ECO:0007669"/>
    <property type="project" value="Ensembl"/>
</dbReference>
<feature type="domain" description="EGF-like" evidence="19">
    <location>
        <begin position="3981"/>
        <end position="4017"/>
    </location>
</feature>
<evidence type="ECO:0000256" key="14">
    <source>
        <dbReference type="PROSITE-ProRule" id="PRU00076"/>
    </source>
</evidence>
<dbReference type="InterPro" id="IPR013320">
    <property type="entry name" value="ConA-like_dom_sf"/>
</dbReference>
<dbReference type="FunFam" id="2.60.40.60:FF:000061">
    <property type="entry name" value="FAT atypical cadherin 3"/>
    <property type="match status" value="1"/>
</dbReference>
<dbReference type="GeneTree" id="ENSGT00940000158507"/>
<dbReference type="InterPro" id="IPR020894">
    <property type="entry name" value="Cadherin_CS"/>
</dbReference>
<feature type="domain" description="Cadherin" evidence="20">
    <location>
        <begin position="1238"/>
        <end position="1349"/>
    </location>
</feature>
<feature type="domain" description="Cadherin" evidence="20">
    <location>
        <begin position="816"/>
        <end position="920"/>
    </location>
</feature>
<feature type="signal peptide" evidence="17">
    <location>
        <begin position="1"/>
        <end position="24"/>
    </location>
</feature>
<dbReference type="GO" id="GO:0007163">
    <property type="term" value="P:establishment or maintenance of cell polarity"/>
    <property type="evidence" value="ECO:0007669"/>
    <property type="project" value="UniProtKB-ARBA"/>
</dbReference>
<reference evidence="21 22" key="1">
    <citation type="journal article" date="2008" name="Nature">
        <title>Genome analysis of the platypus reveals unique signatures of evolution.</title>
        <authorList>
            <person name="Warren W.C."/>
            <person name="Hillier L.W."/>
            <person name="Marshall Graves J.A."/>
            <person name="Birney E."/>
            <person name="Ponting C.P."/>
            <person name="Grutzner F."/>
            <person name="Belov K."/>
            <person name="Miller W."/>
            <person name="Clarke L."/>
            <person name="Chinwalla A.T."/>
            <person name="Yang S.P."/>
            <person name="Heger A."/>
            <person name="Locke D.P."/>
            <person name="Miethke P."/>
            <person name="Waters P.D."/>
            <person name="Veyrunes F."/>
            <person name="Fulton L."/>
            <person name="Fulton B."/>
            <person name="Graves T."/>
            <person name="Wallis J."/>
            <person name="Puente X.S."/>
            <person name="Lopez-Otin C."/>
            <person name="Ordonez G.R."/>
            <person name="Eichler E.E."/>
            <person name="Chen L."/>
            <person name="Cheng Z."/>
            <person name="Deakin J.E."/>
            <person name="Alsop A."/>
            <person name="Thompson K."/>
            <person name="Kirby P."/>
            <person name="Papenfuss A.T."/>
            <person name="Wakefield M.J."/>
            <person name="Olender T."/>
            <person name="Lancet D."/>
            <person name="Huttley G.A."/>
            <person name="Smit A.F."/>
            <person name="Pask A."/>
            <person name="Temple-Smith P."/>
            <person name="Batzer M.A."/>
            <person name="Walker J.A."/>
            <person name="Konkel M.K."/>
            <person name="Harris R.S."/>
            <person name="Whittington C.M."/>
            <person name="Wong E.S."/>
            <person name="Gemmell N.J."/>
            <person name="Buschiazzo E."/>
            <person name="Vargas Jentzsch I.M."/>
            <person name="Merkel A."/>
            <person name="Schmitz J."/>
            <person name="Zemann A."/>
            <person name="Churakov G."/>
            <person name="Kriegs J.O."/>
            <person name="Brosius J."/>
            <person name="Murchison E.P."/>
            <person name="Sachidanandam R."/>
            <person name="Smith C."/>
            <person name="Hannon G.J."/>
            <person name="Tsend-Ayush E."/>
            <person name="McMillan D."/>
            <person name="Attenborough R."/>
            <person name="Rens W."/>
            <person name="Ferguson-Smith M."/>
            <person name="Lefevre C.M."/>
            <person name="Sharp J.A."/>
            <person name="Nicholas K.R."/>
            <person name="Ray D.A."/>
            <person name="Kube M."/>
            <person name="Reinhardt R."/>
            <person name="Pringle T.H."/>
            <person name="Taylor J."/>
            <person name="Jones R.C."/>
            <person name="Nixon B."/>
            <person name="Dacheux J.L."/>
            <person name="Niwa H."/>
            <person name="Sekita Y."/>
            <person name="Huang X."/>
            <person name="Stark A."/>
            <person name="Kheradpour P."/>
            <person name="Kellis M."/>
            <person name="Flicek P."/>
            <person name="Chen Y."/>
            <person name="Webber C."/>
            <person name="Hardison R."/>
            <person name="Nelson J."/>
            <person name="Hallsworth-Pepin K."/>
            <person name="Delehaunty K."/>
            <person name="Markovic C."/>
            <person name="Minx P."/>
            <person name="Feng Y."/>
            <person name="Kremitzki C."/>
            <person name="Mitreva M."/>
            <person name="Glasscock J."/>
            <person name="Wylie T."/>
            <person name="Wohldmann P."/>
            <person name="Thiru P."/>
            <person name="Nhan M.N."/>
            <person name="Pohl C.S."/>
            <person name="Smith S.M."/>
            <person name="Hou S."/>
            <person name="Nefedov M."/>
            <person name="de Jong P.J."/>
            <person name="Renfree M.B."/>
            <person name="Mardis E.R."/>
            <person name="Wilson R.K."/>
        </authorList>
    </citation>
    <scope>NUCLEOTIDE SEQUENCE [LARGE SCALE GENOMIC DNA]</scope>
    <source>
        <strain evidence="21 22">Glennie</strain>
    </source>
</reference>
<dbReference type="FunFam" id="2.60.40.60:FF:000059">
    <property type="entry name" value="FAT atypical cadherin 3"/>
    <property type="match status" value="1"/>
</dbReference>
<feature type="domain" description="Cadherin" evidence="20">
    <location>
        <begin position="1345"/>
        <end position="1442"/>
    </location>
</feature>
<evidence type="ECO:0000256" key="10">
    <source>
        <dbReference type="ARBA" id="ARBA00023136"/>
    </source>
</evidence>
<evidence type="ECO:0000256" key="17">
    <source>
        <dbReference type="SAM" id="SignalP"/>
    </source>
</evidence>
<dbReference type="SMART" id="SM00112">
    <property type="entry name" value="CA"/>
    <property type="match status" value="32"/>
</dbReference>
<dbReference type="CTD" id="2196"/>
<dbReference type="FunFam" id="2.60.40.60:FF:000066">
    <property type="entry name" value="FAT atypical cadherin 1"/>
    <property type="match status" value="1"/>
</dbReference>
<feature type="domain" description="Cadherin" evidence="20">
    <location>
        <begin position="3007"/>
        <end position="3108"/>
    </location>
</feature>
<dbReference type="FunFam" id="2.60.40.60:FF:000089">
    <property type="entry name" value="FAT atypical cadherin 1"/>
    <property type="match status" value="1"/>
</dbReference>
<feature type="domain" description="Cadherin" evidence="20">
    <location>
        <begin position="1550"/>
        <end position="1655"/>
    </location>
</feature>
<dbReference type="FunFam" id="2.60.40.60:FF:000051">
    <property type="entry name" value="FAT atypical cadherin 1"/>
    <property type="match status" value="1"/>
</dbReference>
<dbReference type="Proteomes" id="UP000002279">
    <property type="component" value="Chromosome X1"/>
</dbReference>
<dbReference type="FunFam" id="2.60.40.60:FF:000198">
    <property type="entry name" value="Protocadherin Fat 2"/>
    <property type="match status" value="1"/>
</dbReference>
<dbReference type="PROSITE" id="PS50026">
    <property type="entry name" value="EGF_3"/>
    <property type="match status" value="2"/>
</dbReference>
<dbReference type="PROSITE" id="PS50025">
    <property type="entry name" value="LAM_G_DOMAIN"/>
    <property type="match status" value="1"/>
</dbReference>
<dbReference type="GO" id="GO:0010631">
    <property type="term" value="P:epithelial cell migration"/>
    <property type="evidence" value="ECO:0007669"/>
    <property type="project" value="Ensembl"/>
</dbReference>
<dbReference type="InterPro" id="IPR015919">
    <property type="entry name" value="Cadherin-like_sf"/>
</dbReference>
<dbReference type="KEGG" id="oaa:100077822"/>
<feature type="domain" description="Cadherin" evidence="20">
    <location>
        <begin position="2066"/>
        <end position="2166"/>
    </location>
</feature>
<evidence type="ECO:0000256" key="1">
    <source>
        <dbReference type="ARBA" id="ARBA00004162"/>
    </source>
</evidence>
<dbReference type="FunFam" id="2.60.40.60:FF:000071">
    <property type="entry name" value="FAT atypical cadherin 1"/>
    <property type="match status" value="1"/>
</dbReference>
<feature type="domain" description="Cadherin" evidence="20">
    <location>
        <begin position="2268"/>
        <end position="2374"/>
    </location>
</feature>
<dbReference type="SUPFAM" id="SSF49899">
    <property type="entry name" value="Concanavalin A-like lectins/glucanases"/>
    <property type="match status" value="1"/>
</dbReference>
<dbReference type="FunFam" id="2.60.40.60:FF:000021">
    <property type="entry name" value="FAT atypical cadherin 1"/>
    <property type="match status" value="2"/>
</dbReference>
<dbReference type="GO" id="GO:0005509">
    <property type="term" value="F:calcium ion binding"/>
    <property type="evidence" value="ECO:0007669"/>
    <property type="project" value="UniProtKB-UniRule"/>
</dbReference>
<evidence type="ECO:0000259" key="19">
    <source>
        <dbReference type="PROSITE" id="PS50026"/>
    </source>
</evidence>
<dbReference type="FunFam" id="2.60.40.60:FF:000015">
    <property type="entry name" value="FAT atypical cadherin 1"/>
    <property type="match status" value="1"/>
</dbReference>
<dbReference type="FunFam" id="2.60.40.60:FF:000178">
    <property type="entry name" value="Protocadherin Fat 2"/>
    <property type="match status" value="1"/>
</dbReference>
<dbReference type="InterPro" id="IPR000742">
    <property type="entry name" value="EGF"/>
</dbReference>
<sequence>MDVATRRCVLAVALVLLRYLPCEGDQGETSSPPLHFTHLVYNASIYENSAPKTYVESYVKMGIYLADPQWAVRYRIASGDPAGIFKTEEHVVGDFCFLRIRTKSGNTAILNREVKESYTLLIQATEKTSELEASTHVRIQILDRNDLKPLFSPPSYRVTIPDNTPPKRTICTVSATDADLGQNAGFYYAFNPRSELFAVHPTSGAVTVTGKLSAIHRGRHELRVLAVDRMRKIAEGNGFGNLASLVVQVEAALRKPPAIKSITVVDSDLAYATLVVEAGDAEVSAVDIVEGDPGKHFRVVEPAVGSDKFTVVSVREINWMEHSSGFNLSLRARDGSKPPLYSQIQRVHFPPSKLISARFDQDVYRVRLSEFSPPGSRVVMVSISPVFPNLRYVLQPTSDSTGFQLNAHTGLITTTKPLDFHERSHYKLAIGTSPGQTSTTVFVDIVDCNNHAPMFSQSSYHGTFDENISPGTSVLTVTATDNDSGENGFVTYSIAYPKSVPFSIDPYSGIISTSKLMDYELMQRLYHFQVWASDWGSPFRQETEVSISLMLNNLNDNSPMFEKANCSGTIPRDLQVGEQVATMSAIDRDELQSLKYEIVSGNELQYFDLNHFSGVITLRRTLQGPAGAQPHFSLQITASDGEHNALPTTLNVTVAAPGSPVLMRCEETGVLRHLTETIIHSIRSQVQEANSEEYTSLSTYQINRHGPQFEESFPRSIDVMENVPVNSTIAHLTATDHDSGFNGMLVYSLAEGNEASCFDIDLETGLLRVVAPLDHEASSFYVLNVTVHDLGIPQKSSWKQLAVNVGDANDNVPRFPPGGYRVRIPEDTQPGTTVMRLRADDADKEDNGKVRYALLTPSDKFSVHAVTGELVVTGSLDRESWPRYVLTVEARDQPTVDPQLFSVTDVVVTLEDVNDNSPRCIPQLNRLKVPEDAPPGTLVLFLEAFDPDAGPGGEVKYALVDNAQGTFQVDKWTGAVTLERELNFETRALYNLTVEASDGGKPLSRSSTCYVEVSVLDVNENLHPPHFASFVSRGSVQENSPRGTLVMTAAAQDPDPGRDGELQYFLREGTGLATFSIDHETGTIRTVGPLDRERTPHYWLTVLAVDLGSVPLSAVTEVFIEVTDVNDNPPQMSRPVFYPSVREDAPLNTSVLQLDAWDQDSSSKGKLTFHIISGNQHGNFAIDPITGLLSTSRQLDRENKAEHILEVAVMDNGEPGLQSTSRVVIQVLDVNDNHPAFSHKLFKVRLPERSNGRVFEPLYRLVASDRDEGPNGQITYSLEENDEGNFSIHPTTGVVYSSRVFPIGEYNILTVKATDGGRPPLSSSVRLHIEWIPWPGPSSEVLAFDEPHFNFAVMETDPVNHMVGVISTEVQSGLLWFNISGGDEDMDFDIEKTTGSMAIARRLDARKRSSYNLTVQVTDGSSVISTQTYIHVISINQYRPQFLEDQYEVKVPQDTPPGVEIIRVSATDKDKGKGLIYTLHGSADPRSTRLFQLDPGSGTLVTVGKLDLDSGPSQHILTIMVRDQEVPIKRNFVWVTIRVEDSNAHPPHFASLHYEATTLDSAAPGTEVLQVRALVEDHGVSSAQVHYSIQAGNDESFFSIDQLSGVITVARKLNQSKQDGFSLTVQATDGSAPQLQDSTVVNIHIAPSDHTPPRFSKEEYFVEIRESAAIGSPLTLVSATSLSAITYEVREGDKDGVFAVNAYSGLISTRKSLDYEKITSYQLKIRGINMAGAFADAAVLIYVIDENDHAPAFTQPTFVGYISEAAPEHSLVMGPEHSPLVVRATDADQDANALLVYEIREPEALKYFAIDESMGTLTMVAEVDYEQTSSFHFSVHVRDQGNPVLFSPEPAKVTVVVRDVNDCPPVFSEAVYALTALLPVHRGMELLKVLANDADSPVTYSITGGNADHALAIHPHSGLISVNDATQLGGSRELTVRAGDGFYKSTALVRVNLTEAPITSLRFDRDEYTAAVKENSGVAQALVILGVQGSQLNDTLSFSALNGRELFEMIRSVGVLRTRGLVFDREQQETHEVAVEVRDNRSPPRVARATVRVRVEDANDNRPTFENLPYFTSVPEGTDPGDVVFQVSATDRDLGANGTVTYGFAEDYQYFRIDPYLGDISLRKPLDYRALNKYLLKVIARDGGDPPLQTEGEVLVLLRNKSNPLFQSLRYRVKVPENIPLFTPILHTQARSPEGLRLIYNIMEEESLALFMADFKTGVLSVIGPLDYEAKAEHVFTVRATDTALGSFSEATVHVEVEDINDNPPVFSQTVYTASVSEGLPAHTPVIRLLAADRDSGRNGAVSYQIVEDGSDASEFFQVDGRTGQMATARELDYELRRQFRVKVSAADDGEPALSSEALVVVQVVDVNDNPPEFRQPQYEANVSELATCGHLVLKVQALDPDSGETTRLEYLILSGNEDRHFTINSSSGIISMFNLCRRHLDPAYRLRVAASDGVFRSTVPVYINTTNANKYSPAFDQHVYEAELAENAMAGTKVIELLAVDPDDGPYGTVDYIIINKLASEKFAVDAKGRITTLQELDRENSTERVIAIKIMARDGGGKVAFCTVKIILTDVNDNPPQFKASEYTVSVQSNVGKGAPVIQVLAYDADEGLNADVTYSVDSLEDLEEEVIEINPATGMVKVRESLIKLENRAFDFNIRARDGGTPQRDSLVPLRLQVAPSGVSLPKFSEPLYTFSASEDLPEGSEIGLVKAVAEEPVIYSLVKGTTPESNQDGAFSLDRDTGALKVNKSVDHETTRWYQLDVMAHCSHQETELVSLVSVNIQVKDVNDNQPVFEADPYKAFLMENMPVGTTVIQVTANDQDTGSDGQVTYSLAAESDWVGELFAIDRESGWITTRKELDCEARETYQFHVVASDHGRTIQLSSQALVEVTVSDENDNAPRFTSEVYRGSVIENSEPGQLIATLRTLDADISEQNRQVACYITEGDPLGQFDIIQADENWKISSKKPLDREDIEKYFLRVTVSDGKFQASTQVEVFVLDINDNSPKCRQILYTGRVAEDVPPGHFILQVSAVDADAGVNAQVTYSLHGPGADEFRLDPYTGELFTLTALDREEKDRYHLVAKATDGGGRSCQADVILGVDDVNDNAPRFTLSHCSVVVFDNTTVKTPVAVVSARDPDEGPNAQVTYSLTNSADGRFSVEATTGVIRLEKALKDMDHSVLELVVQAADQGDPYPLSTLSTVTVSVVDLTEYLPVFLSPEHVVEVAEGVAVGTEVLQLSLLTREGTEKSGYRIVGGNDHGKFRLNSRTGSLYVNGSLDFEVSHEHYLSIECSRKGASSLSDVMTVVINVTDVNDHEPKFTQELYSTDIREDAAVGETILTLTAVDEDGPMNSNVTYSLVGGDPQGHFAIHPKRGEIHVARPLDWEETPSYHLTVRATDNGQPALWRDGAVSIHVADVNDNPPRFFQLNYSIVVQESAPLGTSVLELTVSDRDSPENGPPYSFRIAERNDGLAFRITQDGVLMTAAVLRRAAKEQYLLQVQVSDSGDPPLWSSAYVHIQVTERSRYPPTALPLEIFIATGEPEFQGGVVGKIHATDQDPNDSLLFNLVEEKPAGHRFSVGPTDGKVVAAAGLPLGRYALNVSVSDGTFAASTGVHVQVWHLRPEALERVVLLRLRHLSPEEFVGDHWRNLQRFLGYLLGLGRQHIHLASLQPSEVPGDVDLLLAFEGSLSSWPEPRGLVDAISQATQDMDRTVGIQVKKVMPAVPCQGLDCQGHPCRETVQLDPGVMSTYSTARLSVLTPRHNVQQICSCNGTAARFSGHSYVQYRHPGTRNWRIQFHLKTRQSHAVLLSVNGTEQLLLELSDGAPHLQYHCPGGFRGNLSSGHLVSDQEWHSVLVEVTRTSVRLLVNGSGNASLPLPEPCGAPFREGLLCLGGVVHLHRPRLVSRAFRGCLDALRVNGEEVGLLPGQRKAGTILEEESIKQCCSHESDCSQNPCLNDGLCLETPIAGYTCVCPKPFSGEHCQLGEGPCTSKPCLHGGTCFPTPRGYTCTCLRPYTGERCEAAVKECQGESCLIIPQIEAAHWGGMGQQEVGVIVGGVLGVVLLVGIFVAVRWRCRPSETHKPVAKEDPDLISKSMGVDTRALPPIELNILGGGGGGGSSNDLDGPEPRKGPALTPEFVTFGPAHGPKHRSMAVCSVAPNLPPPAPPSTSDNESVVKSAWAAEEMVYPAETTYWPPRYHPAELQEYPRYELIQGPLPPSPHRRPPPPIDSEPAGLYGGFPFPLDQSNKRAPIPPRYSNQNLEDFLPPPPPPRPPSPRDRPPVPCQNEYTAISYYPSQFLQGEGPLYPTDLGYKRVSVRLSVAQPSYADGQVGPPPPGGRGQPGAPRHYEGSDMVESDYGSCEEVMF</sequence>
<keyword evidence="12" id="KW-0325">Glycoprotein</keyword>
<proteinExistence type="predicted"/>
<dbReference type="Gene3D" id="2.60.120.200">
    <property type="match status" value="1"/>
</dbReference>
<comment type="caution">
    <text evidence="14">Lacks conserved residue(s) required for the propagation of feature annotation.</text>
</comment>
<feature type="domain" description="Cadherin" evidence="20">
    <location>
        <begin position="562"/>
        <end position="662"/>
    </location>
</feature>
<dbReference type="Pfam" id="PF02210">
    <property type="entry name" value="Laminin_G_2"/>
    <property type="match status" value="1"/>
</dbReference>
<feature type="region of interest" description="Disordered" evidence="15">
    <location>
        <begin position="4207"/>
        <end position="4282"/>
    </location>
</feature>
<evidence type="ECO:0000256" key="3">
    <source>
        <dbReference type="ARBA" id="ARBA00022536"/>
    </source>
</evidence>
<feature type="domain" description="Cadherin" evidence="20">
    <location>
        <begin position="711"/>
        <end position="815"/>
    </location>
</feature>
<protein>
    <submittedName>
        <fullName evidence="21">FAT atypical cadherin 2</fullName>
    </submittedName>
</protein>
<evidence type="ECO:0000256" key="2">
    <source>
        <dbReference type="ARBA" id="ARBA00022475"/>
    </source>
</evidence>
<dbReference type="FunFam" id="2.60.40.60:FF:000052">
    <property type="entry name" value="FAT atypical cadherin 1"/>
    <property type="match status" value="1"/>
</dbReference>
<feature type="compositionally biased region" description="Pro residues" evidence="15">
    <location>
        <begin position="4261"/>
        <end position="4270"/>
    </location>
</feature>
<dbReference type="FunFam" id="2.60.40.60:FF:000065">
    <property type="entry name" value="FAT atypical cadherin 1"/>
    <property type="match status" value="1"/>
</dbReference>
<dbReference type="Gene3D" id="2.10.25.10">
    <property type="entry name" value="Laminin"/>
    <property type="match status" value="2"/>
</dbReference>
<feature type="domain" description="Cadherin" evidence="20">
    <location>
        <begin position="2688"/>
        <end position="2793"/>
    </location>
</feature>
<dbReference type="SUPFAM" id="SSF57196">
    <property type="entry name" value="EGF/Laminin"/>
    <property type="match status" value="2"/>
</dbReference>
<dbReference type="FunFam" id="2.60.40.60:FF:000064">
    <property type="entry name" value="FAT atypical cadherin 1"/>
    <property type="match status" value="1"/>
</dbReference>
<dbReference type="InterPro" id="IPR039808">
    <property type="entry name" value="Cadherin"/>
</dbReference>
<feature type="domain" description="Cadherin" evidence="20">
    <location>
        <begin position="3422"/>
        <end position="3526"/>
    </location>
</feature>
<dbReference type="Pfam" id="PF00028">
    <property type="entry name" value="Cadherin"/>
    <property type="match status" value="28"/>
</dbReference>
<evidence type="ECO:0000256" key="15">
    <source>
        <dbReference type="SAM" id="MobiDB-lite"/>
    </source>
</evidence>
<dbReference type="GO" id="GO:0007156">
    <property type="term" value="P:homophilic cell adhesion via plasma membrane adhesion molecules"/>
    <property type="evidence" value="ECO:0007669"/>
    <property type="project" value="InterPro"/>
</dbReference>
<keyword evidence="5 17" id="KW-0732">Signal</keyword>
<feature type="domain" description="Cadherin" evidence="20">
    <location>
        <begin position="1035"/>
        <end position="1137"/>
    </location>
</feature>
<evidence type="ECO:0000256" key="13">
    <source>
        <dbReference type="PROSITE-ProRule" id="PRU00043"/>
    </source>
</evidence>
<dbReference type="SMART" id="SM00179">
    <property type="entry name" value="EGF_CA"/>
    <property type="match status" value="2"/>
</dbReference>
<feature type="domain" description="Cadherin" evidence="20">
    <location>
        <begin position="3537"/>
        <end position="3637"/>
    </location>
</feature>
<dbReference type="PRINTS" id="PR00205">
    <property type="entry name" value="CADHERIN"/>
</dbReference>
<dbReference type="PANTHER" id="PTHR24027:SF106">
    <property type="entry name" value="CADHERIN-18"/>
    <property type="match status" value="1"/>
</dbReference>
<dbReference type="FunFam" id="2.60.40.60:FF:000053">
    <property type="entry name" value="FAT atypical cadherin 3"/>
    <property type="match status" value="1"/>
</dbReference>
<dbReference type="InterPro" id="IPR001881">
    <property type="entry name" value="EGF-like_Ca-bd_dom"/>
</dbReference>
<evidence type="ECO:0000256" key="5">
    <source>
        <dbReference type="ARBA" id="ARBA00022729"/>
    </source>
</evidence>
<dbReference type="FunFam" id="2.60.40.60:FF:000058">
    <property type="entry name" value="FAT atypical cadherin 3"/>
    <property type="match status" value="1"/>
</dbReference>
<dbReference type="PROSITE" id="PS00022">
    <property type="entry name" value="EGF_1"/>
    <property type="match status" value="2"/>
</dbReference>
<dbReference type="FunFam" id="2.60.40.60:FF:000039">
    <property type="entry name" value="FAT atypical cadherin 3"/>
    <property type="match status" value="1"/>
</dbReference>
<feature type="domain" description="Cadherin" evidence="20">
    <location>
        <begin position="2375"/>
        <end position="2476"/>
    </location>
</feature>
<dbReference type="PROSITE" id="PS50268">
    <property type="entry name" value="CADHERIN_2"/>
    <property type="match status" value="32"/>
</dbReference>
<organism evidence="21 22">
    <name type="scientific">Ornithorhynchus anatinus</name>
    <name type="common">Duckbill platypus</name>
    <dbReference type="NCBI Taxonomy" id="9258"/>
    <lineage>
        <taxon>Eukaryota</taxon>
        <taxon>Metazoa</taxon>
        <taxon>Chordata</taxon>
        <taxon>Craniata</taxon>
        <taxon>Vertebrata</taxon>
        <taxon>Euteleostomi</taxon>
        <taxon>Mammalia</taxon>
        <taxon>Monotremata</taxon>
        <taxon>Ornithorhynchidae</taxon>
        <taxon>Ornithorhynchus</taxon>
    </lineage>
</organism>
<keyword evidence="11 14" id="KW-1015">Disulfide bond</keyword>
<dbReference type="FunFam" id="2.60.40.60:FF:000041">
    <property type="entry name" value="FAT atypical cadherin 1"/>
    <property type="match status" value="1"/>
</dbReference>
<dbReference type="FunFam" id="2.60.40.60:FF:000026">
    <property type="entry name" value="FAT atypical cadherin 1"/>
    <property type="match status" value="2"/>
</dbReference>
<dbReference type="InterPro" id="IPR002126">
    <property type="entry name" value="Cadherin-like_dom"/>
</dbReference>
<evidence type="ECO:0000256" key="7">
    <source>
        <dbReference type="ARBA" id="ARBA00022837"/>
    </source>
</evidence>
<keyword evidence="2" id="KW-1003">Cell membrane</keyword>
<feature type="domain" description="Cadherin" evidence="20">
    <location>
        <begin position="921"/>
        <end position="1027"/>
    </location>
</feature>
<feature type="domain" description="Cadherin" evidence="20">
    <location>
        <begin position="3214"/>
        <end position="3316"/>
    </location>
</feature>
<dbReference type="HOGENOM" id="CLU_000042_2_0_1"/>
<dbReference type="SUPFAM" id="SSF49313">
    <property type="entry name" value="Cadherin-like"/>
    <property type="match status" value="33"/>
</dbReference>
<dbReference type="FunFam" id="2.60.40.60:FF:000084">
    <property type="entry name" value="FAT atypical cadherin 3"/>
    <property type="match status" value="1"/>
</dbReference>
<feature type="region of interest" description="Disordered" evidence="15">
    <location>
        <begin position="4107"/>
        <end position="4127"/>
    </location>
</feature>
<keyword evidence="7 13" id="KW-0106">Calcium</keyword>
<evidence type="ECO:0000256" key="6">
    <source>
        <dbReference type="ARBA" id="ARBA00022737"/>
    </source>
</evidence>
<keyword evidence="22" id="KW-1185">Reference proteome</keyword>
<dbReference type="RefSeq" id="XP_028906850.1">
    <property type="nucleotide sequence ID" value="XM_029051017.2"/>
</dbReference>
<dbReference type="FunFam" id="2.60.40.60:FF:000037">
    <property type="entry name" value="FAT atypical cadherin 1"/>
    <property type="match status" value="1"/>
</dbReference>
<keyword evidence="3 14" id="KW-0245">EGF-like domain</keyword>
<keyword evidence="8" id="KW-0130">Cell adhesion</keyword>
<feature type="region of interest" description="Disordered" evidence="15">
    <location>
        <begin position="4320"/>
        <end position="4356"/>
    </location>
</feature>
<dbReference type="GO" id="GO:0005912">
    <property type="term" value="C:adherens junction"/>
    <property type="evidence" value="ECO:0000318"/>
    <property type="project" value="GO_Central"/>
</dbReference>
<feature type="domain" description="Cadherin" evidence="20">
    <location>
        <begin position="1754"/>
        <end position="1867"/>
    </location>
</feature>
<dbReference type="PANTHER" id="PTHR24027">
    <property type="entry name" value="CADHERIN-23"/>
    <property type="match status" value="1"/>
</dbReference>
<feature type="domain" description="Cadherin" evidence="20">
    <location>
        <begin position="2581"/>
        <end position="2687"/>
    </location>
</feature>
<feature type="domain" description="Laminin G" evidence="18">
    <location>
        <begin position="3768"/>
        <end position="3940"/>
    </location>
</feature>
<dbReference type="FunFam" id="2.60.40.60:FF:000215">
    <property type="entry name" value="FAT atypical cadherin 2"/>
    <property type="match status" value="1"/>
</dbReference>
<dbReference type="FunFam" id="2.60.40.60:FF:000079">
    <property type="entry name" value="FAT atypical cadherin 1"/>
    <property type="match status" value="1"/>
</dbReference>
<dbReference type="InterPro" id="IPR001791">
    <property type="entry name" value="Laminin_G"/>
</dbReference>
<reference evidence="21" key="2">
    <citation type="submission" date="2025-08" db="UniProtKB">
        <authorList>
            <consortium name="Ensembl"/>
        </authorList>
    </citation>
    <scope>IDENTIFICATION</scope>
    <source>
        <strain evidence="21">Glennie</strain>
    </source>
</reference>
<evidence type="ECO:0000313" key="22">
    <source>
        <dbReference type="Proteomes" id="UP000002279"/>
    </source>
</evidence>
<dbReference type="GeneID" id="100077822"/>
<dbReference type="PROSITE" id="PS00232">
    <property type="entry name" value="CADHERIN_1"/>
    <property type="match status" value="12"/>
</dbReference>
<keyword evidence="9 16" id="KW-1133">Transmembrane helix</keyword>
<feature type="domain" description="Cadherin" evidence="20">
    <location>
        <begin position="456"/>
        <end position="561"/>
    </location>
</feature>
<dbReference type="CDD" id="cd00054">
    <property type="entry name" value="EGF_CA"/>
    <property type="match status" value="2"/>
</dbReference>
<evidence type="ECO:0000313" key="21">
    <source>
        <dbReference type="Ensembl" id="ENSOANP00000008120.4"/>
    </source>
</evidence>
<feature type="domain" description="Cadherin" evidence="20">
    <location>
        <begin position="3317"/>
        <end position="3421"/>
    </location>
</feature>
<comment type="subcellular location">
    <subcellularLocation>
        <location evidence="1">Cell membrane</location>
        <topology evidence="1">Single-pass membrane protein</topology>
    </subcellularLocation>
</comment>
<evidence type="ECO:0000256" key="16">
    <source>
        <dbReference type="SAM" id="Phobius"/>
    </source>
</evidence>
<feature type="domain" description="Cadherin" evidence="20">
    <location>
        <begin position="1964"/>
        <end position="2065"/>
    </location>
</feature>
<dbReference type="FunFam" id="2.60.40.60:FF:000075">
    <property type="entry name" value="FAT atypical cadherin 1"/>
    <property type="match status" value="1"/>
</dbReference>
<evidence type="ECO:0000256" key="9">
    <source>
        <dbReference type="ARBA" id="ARBA00022989"/>
    </source>
</evidence>
<evidence type="ECO:0000256" key="4">
    <source>
        <dbReference type="ARBA" id="ARBA00022692"/>
    </source>
</evidence>
<name>F6Y9Z1_ORNAN</name>
<feature type="domain" description="Cadherin" evidence="20">
    <location>
        <begin position="1133"/>
        <end position="1237"/>
    </location>
</feature>
<dbReference type="SMART" id="SM00282">
    <property type="entry name" value="LamG"/>
    <property type="match status" value="1"/>
</dbReference>
<dbReference type="PROSITE" id="PS01186">
    <property type="entry name" value="EGF_2"/>
    <property type="match status" value="2"/>
</dbReference>
<feature type="domain" description="Cadherin" evidence="20">
    <location>
        <begin position="360"/>
        <end position="455"/>
    </location>
</feature>
<dbReference type="FunFam" id="2.60.40.60:FF:000032">
    <property type="entry name" value="FAT atypical cadherin 1"/>
    <property type="match status" value="1"/>
</dbReference>
<dbReference type="CDD" id="cd11304">
    <property type="entry name" value="Cadherin_repeat"/>
    <property type="match status" value="32"/>
</dbReference>
<dbReference type="InParanoid" id="F6Y9Z1"/>
<dbReference type="Bgee" id="ENSOANG00000005115">
    <property type="expression patterns" value="Expressed in cerebellum and 3 other cell types or tissues"/>
</dbReference>
<keyword evidence="10 16" id="KW-0472">Membrane</keyword>